<dbReference type="EMBL" id="KV424085">
    <property type="protein sequence ID" value="KZT51917.1"/>
    <property type="molecule type" value="Genomic_DNA"/>
</dbReference>
<keyword evidence="3" id="KW-1185">Reference proteome</keyword>
<dbReference type="Proteomes" id="UP000076842">
    <property type="component" value="Unassembled WGS sequence"/>
</dbReference>
<evidence type="ECO:0000313" key="2">
    <source>
        <dbReference type="EMBL" id="KZT51917.1"/>
    </source>
</evidence>
<feature type="compositionally biased region" description="Low complexity" evidence="1">
    <location>
        <begin position="233"/>
        <end position="245"/>
    </location>
</feature>
<dbReference type="InParanoid" id="A0A165D2A7"/>
<evidence type="ECO:0000256" key="1">
    <source>
        <dbReference type="SAM" id="MobiDB-lite"/>
    </source>
</evidence>
<dbReference type="OrthoDB" id="3359463at2759"/>
<sequence length="364" mass="40051">MASPLERIRCPAFVSTNGPHAVVHYGPCPFIHPFEAGWSRAPSPDASTIEAFRQEMPIRGPSRSAAQQLNDEIFGTEDEENATSQIPEWKDLDQETVFANLQALNAALASLEYPTLEIATDSMDTGEGPSVSFSATGGYTYPQEVQYSRAFSSIQTFDQSWAEMEKNSQKQWDVAHGQIRNLPVGRMAGHVVTRPTVITTGAAGPSGPSSHSPITPRSPDWAKRKREGGLSIKAEPSLSSLAPSAKRSRRDDSPDGPSLGEQLRVWRNVLQPMLRPETRADASWDKMREVHKIIERLEEAKDNIPRDLLGKIADRGGTKLGIVIGKLAQVEDMPYEDMFHVRQRASGLARYWGAKFGKEEGDGG</sequence>
<dbReference type="AlphaFoldDB" id="A0A165D2A7"/>
<gene>
    <name evidence="2" type="ORF">CALCODRAFT_502948</name>
</gene>
<feature type="compositionally biased region" description="Low complexity" evidence="1">
    <location>
        <begin position="199"/>
        <end position="215"/>
    </location>
</feature>
<protein>
    <submittedName>
        <fullName evidence="2">Uncharacterized protein</fullName>
    </submittedName>
</protein>
<name>A0A165D2A7_9BASI</name>
<feature type="region of interest" description="Disordered" evidence="1">
    <location>
        <begin position="198"/>
        <end position="263"/>
    </location>
</feature>
<accession>A0A165D2A7</accession>
<evidence type="ECO:0000313" key="3">
    <source>
        <dbReference type="Proteomes" id="UP000076842"/>
    </source>
</evidence>
<reference evidence="2 3" key="1">
    <citation type="journal article" date="2016" name="Mol. Biol. Evol.">
        <title>Comparative Genomics of Early-Diverging Mushroom-Forming Fungi Provides Insights into the Origins of Lignocellulose Decay Capabilities.</title>
        <authorList>
            <person name="Nagy L.G."/>
            <person name="Riley R."/>
            <person name="Tritt A."/>
            <person name="Adam C."/>
            <person name="Daum C."/>
            <person name="Floudas D."/>
            <person name="Sun H."/>
            <person name="Yadav J.S."/>
            <person name="Pangilinan J."/>
            <person name="Larsson K.H."/>
            <person name="Matsuura K."/>
            <person name="Barry K."/>
            <person name="Labutti K."/>
            <person name="Kuo R."/>
            <person name="Ohm R.A."/>
            <person name="Bhattacharya S.S."/>
            <person name="Shirouzu T."/>
            <person name="Yoshinaga Y."/>
            <person name="Martin F.M."/>
            <person name="Grigoriev I.V."/>
            <person name="Hibbett D.S."/>
        </authorList>
    </citation>
    <scope>NUCLEOTIDE SEQUENCE [LARGE SCALE GENOMIC DNA]</scope>
    <source>
        <strain evidence="2 3">HHB12733</strain>
    </source>
</reference>
<organism evidence="2 3">
    <name type="scientific">Calocera cornea HHB12733</name>
    <dbReference type="NCBI Taxonomy" id="1353952"/>
    <lineage>
        <taxon>Eukaryota</taxon>
        <taxon>Fungi</taxon>
        <taxon>Dikarya</taxon>
        <taxon>Basidiomycota</taxon>
        <taxon>Agaricomycotina</taxon>
        <taxon>Dacrymycetes</taxon>
        <taxon>Dacrymycetales</taxon>
        <taxon>Dacrymycetaceae</taxon>
        <taxon>Calocera</taxon>
    </lineage>
</organism>
<proteinExistence type="predicted"/>